<reference evidence="3 4" key="1">
    <citation type="submission" date="2018-03" db="EMBL/GenBank/DDBJ databases">
        <title>Genomic Encyclopedia of Archaeal and Bacterial Type Strains, Phase II (KMG-II): from individual species to whole genera.</title>
        <authorList>
            <person name="Goeker M."/>
        </authorList>
    </citation>
    <scope>NUCLEOTIDE SEQUENCE [LARGE SCALE GENOMIC DNA]</scope>
    <source>
        <strain evidence="3 4">DSM 28229</strain>
    </source>
</reference>
<dbReference type="GO" id="GO:0016757">
    <property type="term" value="F:glycosyltransferase activity"/>
    <property type="evidence" value="ECO:0007669"/>
    <property type="project" value="InterPro"/>
</dbReference>
<dbReference type="OrthoDB" id="7560678at2"/>
<feature type="domain" description="Glycosyltransferase subfamily 4-like N-terminal" evidence="2">
    <location>
        <begin position="81"/>
        <end position="185"/>
    </location>
</feature>
<dbReference type="PANTHER" id="PTHR12526">
    <property type="entry name" value="GLYCOSYLTRANSFERASE"/>
    <property type="match status" value="1"/>
</dbReference>
<dbReference type="InterPro" id="IPR001296">
    <property type="entry name" value="Glyco_trans_1"/>
</dbReference>
<dbReference type="AlphaFoldDB" id="A0A315Z840"/>
<evidence type="ECO:0000313" key="3">
    <source>
        <dbReference type="EMBL" id="PWJ40916.1"/>
    </source>
</evidence>
<sequence length="392" mass="44963">MNILHTFRNYLFNTENWAYHLIKHIPDTKNVVTAENFLTENFYDASFDFIQFPIAYYPPNSIKSAPFLDTLIFYVSNAFRKLAHEKYVTDHAKEAKVELIHSHTAPAAWKHLNIAKKLQIPHVVSFYGFDYKQLLTLEPIWKKRYTILFKEIDFCIAEGYHGKGQLLALGCPEEKIRVNFLGVEISKIPFIERIKSNEKLDLVQIASLREKKGHIYTLKAFIRALENCPNMTLTLIGVGKKPNELVEIVKGTIAENKVFFRDGIPLSQLQSTLSKYDAFIHPSCHAKDGDSEGGAPIVLLDAQANGMPVISTNHCDIPSEVIHKKTGWLAEEKNTDQIAEGIKYFYQMSNEEYRDYSQAARQHVEENFDIAKNAGKLKENIYSDLLLKKRTF</sequence>
<proteinExistence type="predicted"/>
<accession>A0A315Z840</accession>
<evidence type="ECO:0000259" key="2">
    <source>
        <dbReference type="Pfam" id="PF13439"/>
    </source>
</evidence>
<dbReference type="RefSeq" id="WP_109619780.1">
    <property type="nucleotide sequence ID" value="NZ_QGDO01000004.1"/>
</dbReference>
<protein>
    <submittedName>
        <fullName evidence="3">Colanic acid/amylovoran biosynthesis glycosyltransferase</fullName>
    </submittedName>
</protein>
<dbReference type="PANTHER" id="PTHR12526:SF630">
    <property type="entry name" value="GLYCOSYLTRANSFERASE"/>
    <property type="match status" value="1"/>
</dbReference>
<dbReference type="Gene3D" id="3.40.50.2000">
    <property type="entry name" value="Glycogen Phosphorylase B"/>
    <property type="match status" value="2"/>
</dbReference>
<comment type="caution">
    <text evidence="3">The sequence shown here is derived from an EMBL/GenBank/DDBJ whole genome shotgun (WGS) entry which is preliminary data.</text>
</comment>
<dbReference type="Proteomes" id="UP000245535">
    <property type="component" value="Unassembled WGS sequence"/>
</dbReference>
<keyword evidence="3" id="KW-0808">Transferase</keyword>
<dbReference type="Pfam" id="PF00534">
    <property type="entry name" value="Glycos_transf_1"/>
    <property type="match status" value="1"/>
</dbReference>
<organism evidence="3 4">
    <name type="scientific">Sediminitomix flava</name>
    <dbReference type="NCBI Taxonomy" id="379075"/>
    <lineage>
        <taxon>Bacteria</taxon>
        <taxon>Pseudomonadati</taxon>
        <taxon>Bacteroidota</taxon>
        <taxon>Cytophagia</taxon>
        <taxon>Cytophagales</taxon>
        <taxon>Flammeovirgaceae</taxon>
        <taxon>Sediminitomix</taxon>
    </lineage>
</organism>
<evidence type="ECO:0000259" key="1">
    <source>
        <dbReference type="Pfam" id="PF00534"/>
    </source>
</evidence>
<name>A0A315Z840_SEDFL</name>
<evidence type="ECO:0000313" key="4">
    <source>
        <dbReference type="Proteomes" id="UP000245535"/>
    </source>
</evidence>
<dbReference type="SUPFAM" id="SSF53756">
    <property type="entry name" value="UDP-Glycosyltransferase/glycogen phosphorylase"/>
    <property type="match status" value="1"/>
</dbReference>
<gene>
    <name evidence="3" type="ORF">BC781_104182</name>
</gene>
<keyword evidence="4" id="KW-1185">Reference proteome</keyword>
<dbReference type="Pfam" id="PF13439">
    <property type="entry name" value="Glyco_transf_4"/>
    <property type="match status" value="1"/>
</dbReference>
<dbReference type="InterPro" id="IPR028098">
    <property type="entry name" value="Glyco_trans_4-like_N"/>
</dbReference>
<feature type="domain" description="Glycosyl transferase family 1" evidence="1">
    <location>
        <begin position="196"/>
        <end position="362"/>
    </location>
</feature>
<dbReference type="EMBL" id="QGDO01000004">
    <property type="protein sequence ID" value="PWJ40916.1"/>
    <property type="molecule type" value="Genomic_DNA"/>
</dbReference>